<keyword evidence="1" id="KW-1133">Transmembrane helix</keyword>
<accession>A0AAV3T2Z4</accession>
<name>A0AAV3T2Z4_9EURY</name>
<proteinExistence type="predicted"/>
<dbReference type="EMBL" id="BAAADU010000002">
    <property type="protein sequence ID" value="GAA0655037.1"/>
    <property type="molecule type" value="Genomic_DNA"/>
</dbReference>
<gene>
    <name evidence="2" type="ORF">GCM10009019_18410</name>
</gene>
<dbReference type="GeneID" id="68573480"/>
<dbReference type="RefSeq" id="WP_227260283.1">
    <property type="nucleotide sequence ID" value="NZ_BAAADU010000002.1"/>
</dbReference>
<feature type="transmembrane region" description="Helical" evidence="1">
    <location>
        <begin position="37"/>
        <end position="59"/>
    </location>
</feature>
<dbReference type="AlphaFoldDB" id="A0AAV3T2Z4"/>
<comment type="caution">
    <text evidence="2">The sequence shown here is derived from an EMBL/GenBank/DDBJ whole genome shotgun (WGS) entry which is preliminary data.</text>
</comment>
<evidence type="ECO:0000256" key="1">
    <source>
        <dbReference type="SAM" id="Phobius"/>
    </source>
</evidence>
<dbReference type="Proteomes" id="UP001500194">
    <property type="component" value="Unassembled WGS sequence"/>
</dbReference>
<organism evidence="2 3">
    <name type="scientific">Salarchaeum japonicum</name>
    <dbReference type="NCBI Taxonomy" id="555573"/>
    <lineage>
        <taxon>Archaea</taxon>
        <taxon>Methanobacteriati</taxon>
        <taxon>Methanobacteriota</taxon>
        <taxon>Stenosarchaea group</taxon>
        <taxon>Halobacteria</taxon>
        <taxon>Halobacteriales</taxon>
        <taxon>Halobacteriaceae</taxon>
    </lineage>
</organism>
<evidence type="ECO:0000313" key="2">
    <source>
        <dbReference type="EMBL" id="GAA0655037.1"/>
    </source>
</evidence>
<sequence length="72" mass="6888">MDWRTLAGALGVLGILVGALGALVSLGTNTLAAPAGYTVAAAGATLAVGWGVVAVVAFVGAGSAATKTTPYW</sequence>
<keyword evidence="1" id="KW-0812">Transmembrane</keyword>
<reference evidence="2 3" key="1">
    <citation type="journal article" date="2019" name="Int. J. Syst. Evol. Microbiol.">
        <title>The Global Catalogue of Microorganisms (GCM) 10K type strain sequencing project: providing services to taxonomists for standard genome sequencing and annotation.</title>
        <authorList>
            <consortium name="The Broad Institute Genomics Platform"/>
            <consortium name="The Broad Institute Genome Sequencing Center for Infectious Disease"/>
            <person name="Wu L."/>
            <person name="Ma J."/>
        </authorList>
    </citation>
    <scope>NUCLEOTIDE SEQUENCE [LARGE SCALE GENOMIC DNA]</scope>
    <source>
        <strain evidence="2 3">JCM 16327</strain>
    </source>
</reference>
<protein>
    <submittedName>
        <fullName evidence="2">Uncharacterized protein</fullName>
    </submittedName>
</protein>
<keyword evidence="1" id="KW-0472">Membrane</keyword>
<evidence type="ECO:0000313" key="3">
    <source>
        <dbReference type="Proteomes" id="UP001500194"/>
    </source>
</evidence>
<keyword evidence="3" id="KW-1185">Reference proteome</keyword>